<dbReference type="OrthoDB" id="4207136at2759"/>
<dbReference type="PANTHER" id="PTHR45648">
    <property type="entry name" value="GDSL LIPASE/ACYLHYDROLASE FAMILY PROTEIN (AFU_ORTHOLOGUE AFUA_4G14700)"/>
    <property type="match status" value="1"/>
</dbReference>
<dbReference type="Gene3D" id="3.40.50.1110">
    <property type="entry name" value="SGNH hydrolase"/>
    <property type="match status" value="1"/>
</dbReference>
<dbReference type="InterPro" id="IPR051058">
    <property type="entry name" value="GDSL_Est/Lipase"/>
</dbReference>
<dbReference type="CDD" id="cd01846">
    <property type="entry name" value="fatty_acyltransferase_like"/>
    <property type="match status" value="1"/>
</dbReference>
<proteinExistence type="predicted"/>
<feature type="signal peptide" evidence="2">
    <location>
        <begin position="1"/>
        <end position="19"/>
    </location>
</feature>
<dbReference type="Proteomes" id="UP000242877">
    <property type="component" value="Unassembled WGS sequence"/>
</dbReference>
<accession>A0A162IDU8</accession>
<dbReference type="PANTHER" id="PTHR45648:SF85">
    <property type="entry name" value="A, PUTATIVE (AFU_ORTHOLOGUE AFUA_2G10760)-RELATED"/>
    <property type="match status" value="1"/>
</dbReference>
<dbReference type="SUPFAM" id="SSF52266">
    <property type="entry name" value="SGNH hydrolase"/>
    <property type="match status" value="1"/>
</dbReference>
<reference evidence="3 4" key="1">
    <citation type="journal article" date="2016" name="Genome Biol. Evol.">
        <title>Divergent and convergent evolution of fungal pathogenicity.</title>
        <authorList>
            <person name="Shang Y."/>
            <person name="Xiao G."/>
            <person name="Zheng P."/>
            <person name="Cen K."/>
            <person name="Zhan S."/>
            <person name="Wang C."/>
        </authorList>
    </citation>
    <scope>NUCLEOTIDE SEQUENCE [LARGE SCALE GENOMIC DNA]</scope>
    <source>
        <strain evidence="3 4">ARSEF 7405</strain>
    </source>
</reference>
<sequence>MKFSGLALKLSVAASVVWGAPVNTVQKAFFDWDATNFVLAFGDSWTYVQGEHGSQNFSFIGDRFNKEYSATELYFNKIKKNETSAGGPNWTEYLTGCYEGSPLSCEKQLWNFAFAGADISTKIAPLHHNFSVQFDEQIDIWSNHTSPLVPSDKNRALVATFIGINDIQDTSKYPLNETGPGFSKLYNKIVDIQYDGMETLYQEGFKNFLVFGLPVLDKSPPNLKKENPSPNATMIHTWNTILQEKADQFEKKNADSNVFYFDLYGFLDGILKNASHYGFKNTTAICDAYDQPDVQWNYEKYGCQPIEEYFWYNTGHITYPVHKLLGEKLATFLKEKSNFGRR</sequence>
<gene>
    <name evidence="3" type="ORF">AAP_03232</name>
</gene>
<feature type="chain" id="PRO_5007835664" evidence="2">
    <location>
        <begin position="20"/>
        <end position="342"/>
    </location>
</feature>
<dbReference type="Pfam" id="PF00657">
    <property type="entry name" value="Lipase_GDSL"/>
    <property type="match status" value="1"/>
</dbReference>
<evidence type="ECO:0000313" key="4">
    <source>
        <dbReference type="Proteomes" id="UP000242877"/>
    </source>
</evidence>
<comment type="caution">
    <text evidence="3">The sequence shown here is derived from an EMBL/GenBank/DDBJ whole genome shotgun (WGS) entry which is preliminary data.</text>
</comment>
<keyword evidence="4" id="KW-1185">Reference proteome</keyword>
<dbReference type="AlphaFoldDB" id="A0A162IDU8"/>
<name>A0A162IDU8_9EURO</name>
<dbReference type="EMBL" id="AZGZ01000012">
    <property type="protein sequence ID" value="KZZ92013.1"/>
    <property type="molecule type" value="Genomic_DNA"/>
</dbReference>
<dbReference type="InterPro" id="IPR001087">
    <property type="entry name" value="GDSL"/>
</dbReference>
<protein>
    <submittedName>
        <fullName evidence="3">Esterase, SGNH hydrolase-type</fullName>
    </submittedName>
</protein>
<evidence type="ECO:0000256" key="1">
    <source>
        <dbReference type="ARBA" id="ARBA00022801"/>
    </source>
</evidence>
<keyword evidence="1 3" id="KW-0378">Hydrolase</keyword>
<evidence type="ECO:0000313" key="3">
    <source>
        <dbReference type="EMBL" id="KZZ92013.1"/>
    </source>
</evidence>
<keyword evidence="2" id="KW-0732">Signal</keyword>
<dbReference type="InterPro" id="IPR036514">
    <property type="entry name" value="SGNH_hydro_sf"/>
</dbReference>
<evidence type="ECO:0000256" key="2">
    <source>
        <dbReference type="SAM" id="SignalP"/>
    </source>
</evidence>
<organism evidence="3 4">
    <name type="scientific">Ascosphaera apis ARSEF 7405</name>
    <dbReference type="NCBI Taxonomy" id="392613"/>
    <lineage>
        <taxon>Eukaryota</taxon>
        <taxon>Fungi</taxon>
        <taxon>Dikarya</taxon>
        <taxon>Ascomycota</taxon>
        <taxon>Pezizomycotina</taxon>
        <taxon>Eurotiomycetes</taxon>
        <taxon>Eurotiomycetidae</taxon>
        <taxon>Onygenales</taxon>
        <taxon>Ascosphaeraceae</taxon>
        <taxon>Ascosphaera</taxon>
    </lineage>
</organism>
<dbReference type="VEuPathDB" id="FungiDB:AAP_03232"/>
<dbReference type="GO" id="GO:0016788">
    <property type="term" value="F:hydrolase activity, acting on ester bonds"/>
    <property type="evidence" value="ECO:0007669"/>
    <property type="project" value="InterPro"/>
</dbReference>